<evidence type="ECO:0000256" key="1">
    <source>
        <dbReference type="ARBA" id="ARBA00005446"/>
    </source>
</evidence>
<protein>
    <recommendedName>
        <fullName evidence="5">Helicase ATP-binding domain-containing protein</fullName>
    </recommendedName>
</protein>
<dbReference type="InterPro" id="IPR027417">
    <property type="entry name" value="P-loop_NTPase"/>
</dbReference>
<evidence type="ECO:0000313" key="6">
    <source>
        <dbReference type="EMBL" id="KAL3765558.1"/>
    </source>
</evidence>
<gene>
    <name evidence="6" type="ORF">ACHAWU_003099</name>
</gene>
<dbReference type="EMBL" id="JALLBG020000095">
    <property type="protein sequence ID" value="KAL3765558.1"/>
    <property type="molecule type" value="Genomic_DNA"/>
</dbReference>
<comment type="caution">
    <text evidence="6">The sequence shown here is derived from an EMBL/GenBank/DDBJ whole genome shotgun (WGS) entry which is preliminary data.</text>
</comment>
<dbReference type="Proteomes" id="UP001530293">
    <property type="component" value="Unassembled WGS sequence"/>
</dbReference>
<dbReference type="InterPro" id="IPR014001">
    <property type="entry name" value="Helicase_ATP-bd"/>
</dbReference>
<evidence type="ECO:0000313" key="7">
    <source>
        <dbReference type="Proteomes" id="UP001530293"/>
    </source>
</evidence>
<dbReference type="PANTHER" id="PTHR13710">
    <property type="entry name" value="DNA HELICASE RECQ FAMILY MEMBER"/>
    <property type="match status" value="1"/>
</dbReference>
<dbReference type="GO" id="GO:0003677">
    <property type="term" value="F:DNA binding"/>
    <property type="evidence" value="ECO:0007669"/>
    <property type="project" value="UniProtKB-KW"/>
</dbReference>
<dbReference type="PANTHER" id="PTHR13710:SF153">
    <property type="entry name" value="RECQ-LIKE DNA HELICASE BLM"/>
    <property type="match status" value="1"/>
</dbReference>
<accession>A0ABD3MNT3</accession>
<dbReference type="PROSITE" id="PS51192">
    <property type="entry name" value="HELICASE_ATP_BIND_1"/>
    <property type="match status" value="1"/>
</dbReference>
<keyword evidence="4" id="KW-0539">Nucleus</keyword>
<name>A0ABD3MNT3_9STRA</name>
<keyword evidence="3" id="KW-0413">Isomerase</keyword>
<keyword evidence="2" id="KW-0238">DNA-binding</keyword>
<keyword evidence="7" id="KW-1185">Reference proteome</keyword>
<evidence type="ECO:0000256" key="4">
    <source>
        <dbReference type="ARBA" id="ARBA00023242"/>
    </source>
</evidence>
<organism evidence="6 7">
    <name type="scientific">Discostella pseudostelligera</name>
    <dbReference type="NCBI Taxonomy" id="259834"/>
    <lineage>
        <taxon>Eukaryota</taxon>
        <taxon>Sar</taxon>
        <taxon>Stramenopiles</taxon>
        <taxon>Ochrophyta</taxon>
        <taxon>Bacillariophyta</taxon>
        <taxon>Coscinodiscophyceae</taxon>
        <taxon>Thalassiosirophycidae</taxon>
        <taxon>Stephanodiscales</taxon>
        <taxon>Stephanodiscaceae</taxon>
        <taxon>Discostella</taxon>
    </lineage>
</organism>
<dbReference type="AlphaFoldDB" id="A0ABD3MNT3"/>
<dbReference type="GO" id="GO:0016853">
    <property type="term" value="F:isomerase activity"/>
    <property type="evidence" value="ECO:0007669"/>
    <property type="project" value="UniProtKB-KW"/>
</dbReference>
<dbReference type="SUPFAM" id="SSF52540">
    <property type="entry name" value="P-loop containing nucleoside triphosphate hydrolases"/>
    <property type="match status" value="1"/>
</dbReference>
<evidence type="ECO:0000259" key="5">
    <source>
        <dbReference type="PROSITE" id="PS51192"/>
    </source>
</evidence>
<proteinExistence type="inferred from homology"/>
<sequence>MLPTPNHSSLDAMHLQLSDDDDDDDAPLLTQPPTLFNTERPICDPARTAFYNNSRVCSFCNMQRINDYVGLRRTSAISEIDMMYLIRKTGEGKSLVMQGMASMYKGVTVTMVPLLGLGSDQDDKCSDTEALGVESYHLDEYRNNNALQLRAYLDAYKRENKTTIILFVSPQQLSRHSYWQPVIMSLAARGCISAFCIDEVHSTVHNYESFRPEFKTAMESVNELVAISRRNNPDTFYAPILAMSATFTTMDQQAFNNLIGRFPTVVMWGNMARRNISFHVNIAGDPLHSFSKDWIDIANAQPSRQSLVYSNSAQSCNGPIQNRLMAASKKLPFNNGSFISLTGDCGMMLKSYLMACFCGNFENDNDTITDNHPTCNNESSLLPIWSMPCTSAANCGVSSKNCTSCFRIGPPPSWHEMVQEMGRVDRLHSSEHGLHSYRVYINLNAFLSLWLRVHSESNANVRARQMEDLMEILTLLVLPRRCYHDSIEQQWRWDIEYWQGV</sequence>
<reference evidence="6 7" key="1">
    <citation type="submission" date="2024-10" db="EMBL/GenBank/DDBJ databases">
        <title>Updated reference genomes for cyclostephanoid diatoms.</title>
        <authorList>
            <person name="Roberts W.R."/>
            <person name="Alverson A.J."/>
        </authorList>
    </citation>
    <scope>NUCLEOTIDE SEQUENCE [LARGE SCALE GENOMIC DNA]</scope>
    <source>
        <strain evidence="6 7">AJA232-27</strain>
    </source>
</reference>
<evidence type="ECO:0000256" key="3">
    <source>
        <dbReference type="ARBA" id="ARBA00023235"/>
    </source>
</evidence>
<dbReference type="Gene3D" id="3.40.50.300">
    <property type="entry name" value="P-loop containing nucleotide triphosphate hydrolases"/>
    <property type="match status" value="1"/>
</dbReference>
<feature type="domain" description="Helicase ATP-binding" evidence="5">
    <location>
        <begin position="74"/>
        <end position="265"/>
    </location>
</feature>
<comment type="similarity">
    <text evidence="1">Belongs to the helicase family. RecQ subfamily.</text>
</comment>
<evidence type="ECO:0000256" key="2">
    <source>
        <dbReference type="ARBA" id="ARBA00023125"/>
    </source>
</evidence>